<evidence type="ECO:0000313" key="2">
    <source>
        <dbReference type="EMBL" id="CAF0842224.1"/>
    </source>
</evidence>
<evidence type="ECO:0000313" key="3">
    <source>
        <dbReference type="Proteomes" id="UP000663852"/>
    </source>
</evidence>
<accession>A0A813VL09</accession>
<sequence length="732" mass="84926">MGNCIGKKSDAKNKRRTYVPSPPTIHKRFRKKRGLSLSSSSTAKQPSVLVSHLPDVKESDSLVQKNEECEEQIARCSVYSVGTTVSNDPFILIHSPSTSLSIQLPIECDNVESNHTIIDLAHPVLVITNEQDSTMGQFFSRETELNDDQRVPSFTDEILLDSLDSSPSLSHSATSLSSLSCNTTPFSSQDKLILSSSSSSADTNPILSSLPYTEQIYLDHCSPSNETFSPNLPVSFPRSHNNPFLNEFHQNILLHSCRTLSSLIDNVSQQQFIRIHRRTKPLLIEHKQFHCVQLQHFQNSPTPPFIFDHDQKFVYMTKYARWNTFQSITSATKDTRRIFSSCDHCLSLLSGSQLNKYIRPFLYANATHHLAQMYFNDIDNNNNTTFGYVSQKDPHSIEQILINNSKLAYSYDLDVDQTSIYFVIRIQSWPEEMRVNFEERPRLWSLNVEKLFDNTCFIRYNDTEYEISTNDKCHACDKLLTPCSSNTTWSYTYAAIESQLVQLMSENQIRFASIVWNYIHGRTQGQISFKIFKHTLFYFFEQYSSDALLLSDLLNSIRLFLDFLSDCVQRKSIRHYFNSDYNLYNDDVAMNFLSSKITYLDLKNFSVYLLPKSSLYLYHLMYLIEFQTSFLNYFYSAKTNLMQTIIETHEFVIKQLSLGVKTYRRQFDSASAMKSYRPLALDHLYRYQEDNVQLILDYLPFLREKEPSLLIHSLWSIFIQYLNSLFDDLFIS</sequence>
<dbReference type="OrthoDB" id="10027211at2759"/>
<proteinExistence type="predicted"/>
<protein>
    <submittedName>
        <fullName evidence="2">Uncharacterized protein</fullName>
    </submittedName>
</protein>
<dbReference type="EMBL" id="CAJNOJ010000020">
    <property type="protein sequence ID" value="CAF0842224.1"/>
    <property type="molecule type" value="Genomic_DNA"/>
</dbReference>
<dbReference type="Gene3D" id="1.10.1410.40">
    <property type="match status" value="1"/>
</dbReference>
<dbReference type="AlphaFoldDB" id="A0A813VL09"/>
<organism evidence="2 3">
    <name type="scientific">Adineta ricciae</name>
    <name type="common">Rotifer</name>
    <dbReference type="NCBI Taxonomy" id="249248"/>
    <lineage>
        <taxon>Eukaryota</taxon>
        <taxon>Metazoa</taxon>
        <taxon>Spiralia</taxon>
        <taxon>Gnathifera</taxon>
        <taxon>Rotifera</taxon>
        <taxon>Eurotatoria</taxon>
        <taxon>Bdelloidea</taxon>
        <taxon>Adinetida</taxon>
        <taxon>Adinetidae</taxon>
        <taxon>Adineta</taxon>
    </lineage>
</organism>
<gene>
    <name evidence="2" type="ORF">EDS130_LOCUS6892</name>
</gene>
<dbReference type="Proteomes" id="UP000663852">
    <property type="component" value="Unassembled WGS sequence"/>
</dbReference>
<name>A0A813VL09_ADIRI</name>
<evidence type="ECO:0000256" key="1">
    <source>
        <dbReference type="SAM" id="MobiDB-lite"/>
    </source>
</evidence>
<feature type="region of interest" description="Disordered" evidence="1">
    <location>
        <begin position="1"/>
        <end position="43"/>
    </location>
</feature>
<feature type="compositionally biased region" description="Basic residues" evidence="1">
    <location>
        <begin position="25"/>
        <end position="34"/>
    </location>
</feature>
<reference evidence="2" key="1">
    <citation type="submission" date="2021-02" db="EMBL/GenBank/DDBJ databases">
        <authorList>
            <person name="Nowell W R."/>
        </authorList>
    </citation>
    <scope>NUCLEOTIDE SEQUENCE</scope>
</reference>
<comment type="caution">
    <text evidence="2">The sequence shown here is derived from an EMBL/GenBank/DDBJ whole genome shotgun (WGS) entry which is preliminary data.</text>
</comment>